<accession>A0A6M3XMW6</accession>
<dbReference type="AlphaFoldDB" id="A0A6M3XMW6"/>
<dbReference type="SUPFAM" id="SSF46689">
    <property type="entry name" value="Homeodomain-like"/>
    <property type="match status" value="1"/>
</dbReference>
<sequence>MPSKKPTKKYNYTKKPGRPTKFTKEIKLKAEKLSRRGFTDKEVAEFVDVNETTIHRWKVKHTDFCQSLKMWKESSNENVQLSLYQRACGYSHAETKAQWVPEIGKKRGQWETLDMVKHYPPDTAACFIWLKNRDPENWKDKYDHNVSGNLNIIIQQFSESDLSGN</sequence>
<dbReference type="InterPro" id="IPR009057">
    <property type="entry name" value="Homeodomain-like_sf"/>
</dbReference>
<evidence type="ECO:0000313" key="1">
    <source>
        <dbReference type="EMBL" id="QJH99171.1"/>
    </source>
</evidence>
<organism evidence="1">
    <name type="scientific">viral metagenome</name>
    <dbReference type="NCBI Taxonomy" id="1070528"/>
    <lineage>
        <taxon>unclassified sequences</taxon>
        <taxon>metagenomes</taxon>
        <taxon>organismal metagenomes</taxon>
    </lineage>
</organism>
<gene>
    <name evidence="1" type="ORF">TM448B01517_0005</name>
</gene>
<protein>
    <submittedName>
        <fullName evidence="1">Putative terminase</fullName>
    </submittedName>
</protein>
<reference evidence="1" key="1">
    <citation type="submission" date="2020-03" db="EMBL/GenBank/DDBJ databases">
        <title>The deep terrestrial virosphere.</title>
        <authorList>
            <person name="Holmfeldt K."/>
            <person name="Nilsson E."/>
            <person name="Simone D."/>
            <person name="Lopez-Fernandez M."/>
            <person name="Wu X."/>
            <person name="de Brujin I."/>
            <person name="Lundin D."/>
            <person name="Andersson A."/>
            <person name="Bertilsson S."/>
            <person name="Dopson M."/>
        </authorList>
    </citation>
    <scope>NUCLEOTIDE SEQUENCE</scope>
    <source>
        <strain evidence="1">TM448B01517</strain>
    </source>
</reference>
<dbReference type="EMBL" id="MT144773">
    <property type="protein sequence ID" value="QJH99171.1"/>
    <property type="molecule type" value="Genomic_DNA"/>
</dbReference>
<proteinExistence type="predicted"/>
<dbReference type="Gene3D" id="1.10.10.60">
    <property type="entry name" value="Homeodomain-like"/>
    <property type="match status" value="1"/>
</dbReference>
<name>A0A6M3XMW6_9ZZZZ</name>